<organism evidence="1">
    <name type="scientific">Arundo donax</name>
    <name type="common">Giant reed</name>
    <name type="synonym">Donax arundinaceus</name>
    <dbReference type="NCBI Taxonomy" id="35708"/>
    <lineage>
        <taxon>Eukaryota</taxon>
        <taxon>Viridiplantae</taxon>
        <taxon>Streptophyta</taxon>
        <taxon>Embryophyta</taxon>
        <taxon>Tracheophyta</taxon>
        <taxon>Spermatophyta</taxon>
        <taxon>Magnoliopsida</taxon>
        <taxon>Liliopsida</taxon>
        <taxon>Poales</taxon>
        <taxon>Poaceae</taxon>
        <taxon>PACMAD clade</taxon>
        <taxon>Arundinoideae</taxon>
        <taxon>Arundineae</taxon>
        <taxon>Arundo</taxon>
    </lineage>
</organism>
<reference evidence="1" key="1">
    <citation type="submission" date="2014-09" db="EMBL/GenBank/DDBJ databases">
        <authorList>
            <person name="Magalhaes I.L.F."/>
            <person name="Oliveira U."/>
            <person name="Santos F.R."/>
            <person name="Vidigal T.H.D.A."/>
            <person name="Brescovit A.D."/>
            <person name="Santos A.J."/>
        </authorList>
    </citation>
    <scope>NUCLEOTIDE SEQUENCE</scope>
    <source>
        <tissue evidence="1">Shoot tissue taken approximately 20 cm above the soil surface</tissue>
    </source>
</reference>
<dbReference type="EMBL" id="GBRH01266735">
    <property type="protein sequence ID" value="JAD31160.1"/>
    <property type="molecule type" value="Transcribed_RNA"/>
</dbReference>
<evidence type="ECO:0000313" key="1">
    <source>
        <dbReference type="EMBL" id="JAD31160.1"/>
    </source>
</evidence>
<accession>A0A0A8Z347</accession>
<sequence length="24" mass="2609">MSPNTPTFRSSRILAVNSLAFLDA</sequence>
<proteinExistence type="predicted"/>
<protein>
    <submittedName>
        <fullName evidence="1">Uncharacterized protein</fullName>
    </submittedName>
</protein>
<dbReference type="AlphaFoldDB" id="A0A0A8Z347"/>
<name>A0A0A8Z347_ARUDO</name>
<reference evidence="1" key="2">
    <citation type="journal article" date="2015" name="Data Brief">
        <title>Shoot transcriptome of the giant reed, Arundo donax.</title>
        <authorList>
            <person name="Barrero R.A."/>
            <person name="Guerrero F.D."/>
            <person name="Moolhuijzen P."/>
            <person name="Goolsby J.A."/>
            <person name="Tidwell J."/>
            <person name="Bellgard S.E."/>
            <person name="Bellgard M.I."/>
        </authorList>
    </citation>
    <scope>NUCLEOTIDE SEQUENCE</scope>
    <source>
        <tissue evidence="1">Shoot tissue taken approximately 20 cm above the soil surface</tissue>
    </source>
</reference>